<organism evidence="1 2">
    <name type="scientific">Thelephora ganbajun</name>
    <name type="common">Ganba fungus</name>
    <dbReference type="NCBI Taxonomy" id="370292"/>
    <lineage>
        <taxon>Eukaryota</taxon>
        <taxon>Fungi</taxon>
        <taxon>Dikarya</taxon>
        <taxon>Basidiomycota</taxon>
        <taxon>Agaricomycotina</taxon>
        <taxon>Agaricomycetes</taxon>
        <taxon>Thelephorales</taxon>
        <taxon>Thelephoraceae</taxon>
        <taxon>Thelephora</taxon>
    </lineage>
</organism>
<accession>A0ACB6ZDQ1</accession>
<name>A0ACB6ZDQ1_THEGA</name>
<reference evidence="1" key="2">
    <citation type="journal article" date="2020" name="Nat. Commun.">
        <title>Large-scale genome sequencing of mycorrhizal fungi provides insights into the early evolution of symbiotic traits.</title>
        <authorList>
            <person name="Miyauchi S."/>
            <person name="Kiss E."/>
            <person name="Kuo A."/>
            <person name="Drula E."/>
            <person name="Kohler A."/>
            <person name="Sanchez-Garcia M."/>
            <person name="Morin E."/>
            <person name="Andreopoulos B."/>
            <person name="Barry K.W."/>
            <person name="Bonito G."/>
            <person name="Buee M."/>
            <person name="Carver A."/>
            <person name="Chen C."/>
            <person name="Cichocki N."/>
            <person name="Clum A."/>
            <person name="Culley D."/>
            <person name="Crous P.W."/>
            <person name="Fauchery L."/>
            <person name="Girlanda M."/>
            <person name="Hayes R.D."/>
            <person name="Keri Z."/>
            <person name="LaButti K."/>
            <person name="Lipzen A."/>
            <person name="Lombard V."/>
            <person name="Magnuson J."/>
            <person name="Maillard F."/>
            <person name="Murat C."/>
            <person name="Nolan M."/>
            <person name="Ohm R.A."/>
            <person name="Pangilinan J."/>
            <person name="Pereira M.F."/>
            <person name="Perotto S."/>
            <person name="Peter M."/>
            <person name="Pfister S."/>
            <person name="Riley R."/>
            <person name="Sitrit Y."/>
            <person name="Stielow J.B."/>
            <person name="Szollosi G."/>
            <person name="Zifcakova L."/>
            <person name="Stursova M."/>
            <person name="Spatafora J.W."/>
            <person name="Tedersoo L."/>
            <person name="Vaario L.M."/>
            <person name="Yamada A."/>
            <person name="Yan M."/>
            <person name="Wang P."/>
            <person name="Xu J."/>
            <person name="Bruns T."/>
            <person name="Baldrian P."/>
            <person name="Vilgalys R."/>
            <person name="Dunand C."/>
            <person name="Henrissat B."/>
            <person name="Grigoriev I.V."/>
            <person name="Hibbett D."/>
            <person name="Nagy L.G."/>
            <person name="Martin F.M."/>
        </authorList>
    </citation>
    <scope>NUCLEOTIDE SEQUENCE</scope>
    <source>
        <strain evidence="1">P2</strain>
    </source>
</reference>
<evidence type="ECO:0000313" key="2">
    <source>
        <dbReference type="Proteomes" id="UP000886501"/>
    </source>
</evidence>
<evidence type="ECO:0000313" key="1">
    <source>
        <dbReference type="EMBL" id="KAF9647875.1"/>
    </source>
</evidence>
<keyword evidence="2" id="KW-1185">Reference proteome</keyword>
<dbReference type="Proteomes" id="UP000886501">
    <property type="component" value="Unassembled WGS sequence"/>
</dbReference>
<protein>
    <submittedName>
        <fullName evidence="1">Uncharacterized protein</fullName>
    </submittedName>
</protein>
<proteinExistence type="predicted"/>
<reference evidence="1" key="1">
    <citation type="submission" date="2019-10" db="EMBL/GenBank/DDBJ databases">
        <authorList>
            <consortium name="DOE Joint Genome Institute"/>
            <person name="Kuo A."/>
            <person name="Miyauchi S."/>
            <person name="Kiss E."/>
            <person name="Drula E."/>
            <person name="Kohler A."/>
            <person name="Sanchez-Garcia M."/>
            <person name="Andreopoulos B."/>
            <person name="Barry K.W."/>
            <person name="Bonito G."/>
            <person name="Buee M."/>
            <person name="Carver A."/>
            <person name="Chen C."/>
            <person name="Cichocki N."/>
            <person name="Clum A."/>
            <person name="Culley D."/>
            <person name="Crous P.W."/>
            <person name="Fauchery L."/>
            <person name="Girlanda M."/>
            <person name="Hayes R."/>
            <person name="Keri Z."/>
            <person name="Labutti K."/>
            <person name="Lipzen A."/>
            <person name="Lombard V."/>
            <person name="Magnuson J."/>
            <person name="Maillard F."/>
            <person name="Morin E."/>
            <person name="Murat C."/>
            <person name="Nolan M."/>
            <person name="Ohm R."/>
            <person name="Pangilinan J."/>
            <person name="Pereira M."/>
            <person name="Perotto S."/>
            <person name="Peter M."/>
            <person name="Riley R."/>
            <person name="Sitrit Y."/>
            <person name="Stielow B."/>
            <person name="Szollosi G."/>
            <person name="Zifcakova L."/>
            <person name="Stursova M."/>
            <person name="Spatafora J.W."/>
            <person name="Tedersoo L."/>
            <person name="Vaario L.-M."/>
            <person name="Yamada A."/>
            <person name="Yan M."/>
            <person name="Wang P."/>
            <person name="Xu J."/>
            <person name="Bruns T."/>
            <person name="Baldrian P."/>
            <person name="Vilgalys R."/>
            <person name="Henrissat B."/>
            <person name="Grigoriev I.V."/>
            <person name="Hibbett D."/>
            <person name="Nagy L.G."/>
            <person name="Martin F.M."/>
        </authorList>
    </citation>
    <scope>NUCLEOTIDE SEQUENCE</scope>
    <source>
        <strain evidence="1">P2</strain>
    </source>
</reference>
<sequence>MAATTVKIERSLYCTGDTCYLLDDTQPTNQPGSDSLQSDLSTTQSLSSHASSLSPTLQESASTSSESTASSHLFDLESYLYGLCGTRWKIDEFDWVYGSRVVRATKLDASGSLAVTVDHDDGAGEGGEDRLLQKAMAASRRGGRGSILGLRLPRYSSVIMKHSPLVFNEVLGIRLDPYRQTIEAKVLTALHDTTSPLYPITASCEDVLIPELIHHALSQNLLIKTDLGEHPSLDRFILSPSFTYLRARRLGPLLGNFLGRLHSAVSFVREKQSKSTVRLRRLLINSYMEPTLQSVLGATGVYLRMAGVEDYESLLEMASERWLKREKSAFCKGNLSFGTLQVVSKDSDNELEDDRTKIILCDWEFAGPGHPAGDLAQMGAYLHLASLSPRLDGQQKAAVVVFADGFYQKYYSHLRSITDDLDSYRHSLLVFHVCEMVTTSVWKHSLWCGCEDIPSCSHTRATIHMASGLLRSVKEHKVDWAEAERASDWTRYLCGGLEELRTMV</sequence>
<comment type="caution">
    <text evidence="1">The sequence shown here is derived from an EMBL/GenBank/DDBJ whole genome shotgun (WGS) entry which is preliminary data.</text>
</comment>
<gene>
    <name evidence="1" type="ORF">BDM02DRAFT_3129457</name>
</gene>
<dbReference type="EMBL" id="MU118024">
    <property type="protein sequence ID" value="KAF9647875.1"/>
    <property type="molecule type" value="Genomic_DNA"/>
</dbReference>